<reference evidence="5" key="1">
    <citation type="submission" date="2011-12" db="EMBL/GenBank/DDBJ databases">
        <title>Complete genome sequence of Streptomyces cattleya strain DSM 46488.</title>
        <authorList>
            <person name="Ou H.-Y."/>
            <person name="Li P."/>
            <person name="Zhao C."/>
            <person name="O'Hagan D."/>
            <person name="Deng Z."/>
        </authorList>
    </citation>
    <scope>NUCLEOTIDE SEQUENCE [LARGE SCALE GENOMIC DNA]</scope>
    <source>
        <strain evidence="5">ATCC 35852 / DSM 46488 / JCM 4925 / NBRC 14057 / NRRL 8057</strain>
    </source>
</reference>
<dbReference type="InterPro" id="IPR050267">
    <property type="entry name" value="Anti-sigma-factor_SerPK"/>
</dbReference>
<evidence type="ECO:0000256" key="2">
    <source>
        <dbReference type="SAM" id="MobiDB-lite"/>
    </source>
</evidence>
<dbReference type="InterPro" id="IPR036890">
    <property type="entry name" value="HATPase_C_sf"/>
</dbReference>
<evidence type="ECO:0000313" key="5">
    <source>
        <dbReference type="Proteomes" id="UP000007842"/>
    </source>
</evidence>
<dbReference type="Pfam" id="PF13581">
    <property type="entry name" value="HATPase_c_2"/>
    <property type="match status" value="1"/>
</dbReference>
<dbReference type="PANTHER" id="PTHR35526">
    <property type="entry name" value="ANTI-SIGMA-F FACTOR RSBW-RELATED"/>
    <property type="match status" value="1"/>
</dbReference>
<protein>
    <submittedName>
        <fullName evidence="4">Regulatory protein</fullName>
    </submittedName>
</protein>
<name>F8JZ86_STREN</name>
<organism evidence="4 5">
    <name type="scientific">Streptantibioticus cattleyicolor (strain ATCC 35852 / DSM 46488 / JCM 4925 / NBRC 14057 / NRRL 8057)</name>
    <name type="common">Streptomyces cattleya</name>
    <dbReference type="NCBI Taxonomy" id="1003195"/>
    <lineage>
        <taxon>Bacteria</taxon>
        <taxon>Bacillati</taxon>
        <taxon>Actinomycetota</taxon>
        <taxon>Actinomycetes</taxon>
        <taxon>Kitasatosporales</taxon>
        <taxon>Streptomycetaceae</taxon>
        <taxon>Streptantibioticus</taxon>
    </lineage>
</organism>
<keyword evidence="1" id="KW-0723">Serine/threonine-protein kinase</keyword>
<dbReference type="CDD" id="cd16936">
    <property type="entry name" value="HATPase_RsbW-like"/>
    <property type="match status" value="1"/>
</dbReference>
<dbReference type="HOGENOM" id="CLU_1395590_0_0_11"/>
<dbReference type="OrthoDB" id="3476350at2"/>
<evidence type="ECO:0000259" key="3">
    <source>
        <dbReference type="Pfam" id="PF13581"/>
    </source>
</evidence>
<keyword evidence="1" id="KW-0418">Kinase</keyword>
<sequence length="195" mass="20589">MTMSPATGFSQTLPCEAASARRARILVGAALSAWGMGGLADVGEVVVSELVGNAVTHARSRRLRVTATRLGDQRERVTVSDTDRRLPVPRAASADDEHGRGLAMVAPLSERWGTDVRRWGKLVWAEITAAVPAPSSVRDPAAPTGAEAGDPGRPVHPFRTDPMGGLDIPAFDGPALTDEEIEETLRGMACDADDL</sequence>
<feature type="domain" description="Histidine kinase/HSP90-like ATPase" evidence="3">
    <location>
        <begin position="16"/>
        <end position="112"/>
    </location>
</feature>
<dbReference type="KEGG" id="scy:SCATT_23880"/>
<dbReference type="KEGG" id="sct:SCAT_2403"/>
<accession>F8JZ86</accession>
<dbReference type="SUPFAM" id="SSF55874">
    <property type="entry name" value="ATPase domain of HSP90 chaperone/DNA topoisomerase II/histidine kinase"/>
    <property type="match status" value="1"/>
</dbReference>
<proteinExistence type="predicted"/>
<accession>G8WRZ9</accession>
<feature type="region of interest" description="Disordered" evidence="2">
    <location>
        <begin position="134"/>
        <end position="173"/>
    </location>
</feature>
<keyword evidence="5" id="KW-1185">Reference proteome</keyword>
<dbReference type="InterPro" id="IPR003594">
    <property type="entry name" value="HATPase_dom"/>
</dbReference>
<dbReference type="EMBL" id="CP003219">
    <property type="protein sequence ID" value="AEW94759.1"/>
    <property type="molecule type" value="Genomic_DNA"/>
</dbReference>
<evidence type="ECO:0000256" key="1">
    <source>
        <dbReference type="ARBA" id="ARBA00022527"/>
    </source>
</evidence>
<dbReference type="Gene3D" id="3.30.565.10">
    <property type="entry name" value="Histidine kinase-like ATPase, C-terminal domain"/>
    <property type="match status" value="1"/>
</dbReference>
<evidence type="ECO:0000313" key="4">
    <source>
        <dbReference type="EMBL" id="AEW94759.1"/>
    </source>
</evidence>
<dbReference type="Proteomes" id="UP000007842">
    <property type="component" value="Chromosome"/>
</dbReference>
<dbReference type="GO" id="GO:0004674">
    <property type="term" value="F:protein serine/threonine kinase activity"/>
    <property type="evidence" value="ECO:0007669"/>
    <property type="project" value="UniProtKB-KW"/>
</dbReference>
<keyword evidence="1" id="KW-0808">Transferase</keyword>
<dbReference type="AlphaFoldDB" id="F8JZ86"/>
<dbReference type="eggNOG" id="COG3920">
    <property type="taxonomic scope" value="Bacteria"/>
</dbReference>
<gene>
    <name evidence="4" type="ordered locus">SCATT_23880</name>
</gene>
<dbReference type="STRING" id="1003195.SCATT_23880"/>
<dbReference type="PANTHER" id="PTHR35526:SF3">
    <property type="entry name" value="ANTI-SIGMA-F FACTOR RSBW"/>
    <property type="match status" value="1"/>
</dbReference>
<dbReference type="PATRIC" id="fig|1003195.11.peg.3914"/>